<protein>
    <recommendedName>
        <fullName evidence="4">Phospholipase_D-nuclease N-terminal</fullName>
    </recommendedName>
</protein>
<dbReference type="EMBL" id="JAAGWF010000001">
    <property type="protein sequence ID" value="NEK56262.1"/>
    <property type="molecule type" value="Genomic_DNA"/>
</dbReference>
<keyword evidence="3" id="KW-1185">Reference proteome</keyword>
<accession>A0A7K3VUJ3</accession>
<dbReference type="Proteomes" id="UP000470246">
    <property type="component" value="Unassembled WGS sequence"/>
</dbReference>
<gene>
    <name evidence="2" type="ORF">GCU56_00035</name>
</gene>
<dbReference type="RefSeq" id="WP_163479465.1">
    <property type="nucleotide sequence ID" value="NZ_JAAGWF010000001.1"/>
</dbReference>
<dbReference type="AlphaFoldDB" id="A0A7K3VUJ3"/>
<feature type="transmembrane region" description="Helical" evidence="1">
    <location>
        <begin position="48"/>
        <end position="67"/>
    </location>
</feature>
<name>A0A7K3VUJ3_9ACTN</name>
<sequence>MALRRWSDLSGRQRAVLLGVGVVQWLLAARAWWDLAHRRPDQVHGRKGVWAAVIGVNWIGPLAWYRWGRVGSSR</sequence>
<keyword evidence="1" id="KW-1133">Transmembrane helix</keyword>
<evidence type="ECO:0000313" key="3">
    <source>
        <dbReference type="Proteomes" id="UP000470246"/>
    </source>
</evidence>
<reference evidence="2 3" key="1">
    <citation type="submission" date="2020-02" db="EMBL/GenBank/DDBJ databases">
        <title>Geodermatophilus sabuli CPCC 205279 I12A-02694.</title>
        <authorList>
            <person name="Jiang Z."/>
        </authorList>
    </citation>
    <scope>NUCLEOTIDE SEQUENCE [LARGE SCALE GENOMIC DNA]</scope>
    <source>
        <strain evidence="2 3">I12A-02694</strain>
    </source>
</reference>
<comment type="caution">
    <text evidence="2">The sequence shown here is derived from an EMBL/GenBank/DDBJ whole genome shotgun (WGS) entry which is preliminary data.</text>
</comment>
<organism evidence="2 3">
    <name type="scientific">Geodermatophilus sabuli</name>
    <dbReference type="NCBI Taxonomy" id="1564158"/>
    <lineage>
        <taxon>Bacteria</taxon>
        <taxon>Bacillati</taxon>
        <taxon>Actinomycetota</taxon>
        <taxon>Actinomycetes</taxon>
        <taxon>Geodermatophilales</taxon>
        <taxon>Geodermatophilaceae</taxon>
        <taxon>Geodermatophilus</taxon>
    </lineage>
</organism>
<keyword evidence="1" id="KW-0472">Membrane</keyword>
<evidence type="ECO:0008006" key="4">
    <source>
        <dbReference type="Google" id="ProtNLM"/>
    </source>
</evidence>
<proteinExistence type="predicted"/>
<feature type="transmembrane region" description="Helical" evidence="1">
    <location>
        <begin position="15"/>
        <end position="33"/>
    </location>
</feature>
<evidence type="ECO:0000256" key="1">
    <source>
        <dbReference type="SAM" id="Phobius"/>
    </source>
</evidence>
<evidence type="ECO:0000313" key="2">
    <source>
        <dbReference type="EMBL" id="NEK56262.1"/>
    </source>
</evidence>
<keyword evidence="1" id="KW-0812">Transmembrane</keyword>